<evidence type="ECO:0000313" key="2">
    <source>
        <dbReference type="Proteomes" id="UP001161389"/>
    </source>
</evidence>
<protein>
    <submittedName>
        <fullName evidence="1">Uncharacterized protein</fullName>
    </submittedName>
</protein>
<dbReference type="RefSeq" id="WP_284384118.1">
    <property type="nucleotide sequence ID" value="NZ_BSNM01000027.1"/>
</dbReference>
<dbReference type="Proteomes" id="UP001161389">
    <property type="component" value="Unassembled WGS sequence"/>
</dbReference>
<dbReference type="AlphaFoldDB" id="A0AA37SF99"/>
<accession>A0AA37SF99</accession>
<keyword evidence="2" id="KW-1185">Reference proteome</keyword>
<reference evidence="1" key="2">
    <citation type="submission" date="2023-01" db="EMBL/GenBank/DDBJ databases">
        <title>Draft genome sequence of Litoribrevibacter albus strain NBRC 110071.</title>
        <authorList>
            <person name="Sun Q."/>
            <person name="Mori K."/>
        </authorList>
    </citation>
    <scope>NUCLEOTIDE SEQUENCE</scope>
    <source>
        <strain evidence="1">NBRC 110071</strain>
    </source>
</reference>
<evidence type="ECO:0000313" key="1">
    <source>
        <dbReference type="EMBL" id="GLQ33618.1"/>
    </source>
</evidence>
<organism evidence="1 2">
    <name type="scientific">Litoribrevibacter albus</name>
    <dbReference type="NCBI Taxonomy" id="1473156"/>
    <lineage>
        <taxon>Bacteria</taxon>
        <taxon>Pseudomonadati</taxon>
        <taxon>Pseudomonadota</taxon>
        <taxon>Gammaproteobacteria</taxon>
        <taxon>Oceanospirillales</taxon>
        <taxon>Oceanospirillaceae</taxon>
        <taxon>Litoribrevibacter</taxon>
    </lineage>
</organism>
<reference evidence="1" key="1">
    <citation type="journal article" date="2014" name="Int. J. Syst. Evol. Microbiol.">
        <title>Complete genome sequence of Corynebacterium casei LMG S-19264T (=DSM 44701T), isolated from a smear-ripened cheese.</title>
        <authorList>
            <consortium name="US DOE Joint Genome Institute (JGI-PGF)"/>
            <person name="Walter F."/>
            <person name="Albersmeier A."/>
            <person name="Kalinowski J."/>
            <person name="Ruckert C."/>
        </authorList>
    </citation>
    <scope>NUCLEOTIDE SEQUENCE</scope>
    <source>
        <strain evidence="1">NBRC 110071</strain>
    </source>
</reference>
<name>A0AA37SF99_9GAMM</name>
<gene>
    <name evidence="1" type="ORF">GCM10007876_40980</name>
</gene>
<proteinExistence type="predicted"/>
<dbReference type="EMBL" id="BSNM01000027">
    <property type="protein sequence ID" value="GLQ33618.1"/>
    <property type="molecule type" value="Genomic_DNA"/>
</dbReference>
<comment type="caution">
    <text evidence="1">The sequence shown here is derived from an EMBL/GenBank/DDBJ whole genome shotgun (WGS) entry which is preliminary data.</text>
</comment>
<sequence>MTMDELERHLRQELERIDAVLNQKALTWYGIRKAVNILKTRNHSHYPSLLRHVFMDIREMYIEQLSLDRLYPRLDLVMELAIRLDRRLSPVPLLDEPVFKLPTERTLEIAC</sequence>